<dbReference type="AlphaFoldDB" id="A0A6P0HEY2"/>
<dbReference type="Proteomes" id="UP000468687">
    <property type="component" value="Unassembled WGS sequence"/>
</dbReference>
<organism evidence="1 2">
    <name type="scientific">Nocardioides zeae</name>
    <dbReference type="NCBI Taxonomy" id="1457234"/>
    <lineage>
        <taxon>Bacteria</taxon>
        <taxon>Bacillati</taxon>
        <taxon>Actinomycetota</taxon>
        <taxon>Actinomycetes</taxon>
        <taxon>Propionibacteriales</taxon>
        <taxon>Nocardioidaceae</taxon>
        <taxon>Nocardioides</taxon>
    </lineage>
</organism>
<evidence type="ECO:0000313" key="2">
    <source>
        <dbReference type="Proteomes" id="UP000468687"/>
    </source>
</evidence>
<dbReference type="EMBL" id="JAAGXA010000001">
    <property type="protein sequence ID" value="NEN77213.1"/>
    <property type="molecule type" value="Genomic_DNA"/>
</dbReference>
<dbReference type="RefSeq" id="WP_163770528.1">
    <property type="nucleotide sequence ID" value="NZ_JAAGXA010000001.1"/>
</dbReference>
<accession>A0A6P0HEY2</accession>
<sequence>MRHTEFWRRLESALGPARVRSWASSHVMPALGNRTAVEALEAGEDPKAVWAVVHRTLELPESER</sequence>
<name>A0A6P0HEY2_9ACTN</name>
<protein>
    <submittedName>
        <fullName evidence="1">DUF3046 domain-containing protein</fullName>
    </submittedName>
</protein>
<dbReference type="InterPro" id="IPR021408">
    <property type="entry name" value="DUF3046"/>
</dbReference>
<proteinExistence type="predicted"/>
<reference evidence="1 2" key="1">
    <citation type="journal article" date="2014" name="Int. J. Syst. Evol. Microbiol.">
        <title>Nocardioides zeae sp. nov., isolated from the stem of Zea mays.</title>
        <authorList>
            <person name="Glaeser S.P."/>
            <person name="McInroy J.A."/>
            <person name="Busse H.J."/>
            <person name="Kampfer P."/>
        </authorList>
    </citation>
    <scope>NUCLEOTIDE SEQUENCE [LARGE SCALE GENOMIC DNA]</scope>
    <source>
        <strain evidence="1 2">JCM 30728</strain>
    </source>
</reference>
<comment type="caution">
    <text evidence="1">The sequence shown here is derived from an EMBL/GenBank/DDBJ whole genome shotgun (WGS) entry which is preliminary data.</text>
</comment>
<keyword evidence="2" id="KW-1185">Reference proteome</keyword>
<dbReference type="Pfam" id="PF11248">
    <property type="entry name" value="DUF3046"/>
    <property type="match status" value="1"/>
</dbReference>
<gene>
    <name evidence="1" type="ORF">G3T38_02860</name>
</gene>
<evidence type="ECO:0000313" key="1">
    <source>
        <dbReference type="EMBL" id="NEN77213.1"/>
    </source>
</evidence>